<feature type="chain" id="PRO_5014502110" evidence="2">
    <location>
        <begin position="22"/>
        <end position="224"/>
    </location>
</feature>
<evidence type="ECO:0000256" key="2">
    <source>
        <dbReference type="SAM" id="SignalP"/>
    </source>
</evidence>
<dbReference type="RefSeq" id="XP_022811291.1">
    <property type="nucleotide sequence ID" value="XM_022957877.1"/>
</dbReference>
<dbReference type="Proteomes" id="UP000072904">
    <property type="component" value="Chromosome 1"/>
</dbReference>
<dbReference type="GeneID" id="34859554"/>
<dbReference type="OMA" id="QFENDKY"/>
<evidence type="ECO:0000313" key="3">
    <source>
        <dbReference type="EMBL" id="CDU15993.1"/>
    </source>
</evidence>
<dbReference type="VEuPathDB" id="PlasmoDB:Py17XNL_000104817"/>
<dbReference type="InterPro" id="IPR006484">
    <property type="entry name" value="PYST_B"/>
</dbReference>
<gene>
    <name evidence="4" type="ORF">PY17X_0116300</name>
    <name evidence="3" type="ORF">PYYM_0115800</name>
</gene>
<dbReference type="KEGG" id="pyo:PY17X_0116300"/>
<dbReference type="Proteomes" id="UP000072874">
    <property type="component" value="Chromosome 1"/>
</dbReference>
<evidence type="ECO:0000313" key="4">
    <source>
        <dbReference type="EMBL" id="VTZ71588.1"/>
    </source>
</evidence>
<keyword evidence="2" id="KW-0732">Signal</keyword>
<evidence type="ECO:0000313" key="6">
    <source>
        <dbReference type="Proteomes" id="UP000072904"/>
    </source>
</evidence>
<reference evidence="4" key="4">
    <citation type="submission" date="2019-05" db="EMBL/GenBank/DDBJ databases">
        <authorList>
            <consortium name="Pathogen Informatics"/>
        </authorList>
    </citation>
    <scope>NUCLEOTIDE SEQUENCE</scope>
    <source>
        <strain evidence="4">17X</strain>
    </source>
</reference>
<accession>A0A078K5U0</accession>
<dbReference type="VEuPathDB" id="PlasmoDB:PYYM_0115800"/>
<keyword evidence="1" id="KW-0472">Membrane</keyword>
<evidence type="ECO:0000256" key="1">
    <source>
        <dbReference type="SAM" id="Phobius"/>
    </source>
</evidence>
<dbReference type="VEuPathDB" id="PlasmoDB:PY00048"/>
<proteinExistence type="predicted"/>
<feature type="transmembrane region" description="Helical" evidence="1">
    <location>
        <begin position="195"/>
        <end position="223"/>
    </location>
</feature>
<dbReference type="VEuPathDB" id="PlasmoDB:PY17X_0116300"/>
<evidence type="ECO:0000313" key="5">
    <source>
        <dbReference type="Proteomes" id="UP000072874"/>
    </source>
</evidence>
<feature type="signal peptide" evidence="2">
    <location>
        <begin position="1"/>
        <end position="21"/>
    </location>
</feature>
<reference evidence="4" key="2">
    <citation type="submission" date="2014-05" db="EMBL/GenBank/DDBJ databases">
        <authorList>
            <person name="Aslett M.A."/>
            <person name="De Silva N."/>
        </authorList>
    </citation>
    <scope>NUCLEOTIDE SEQUENCE</scope>
    <source>
        <strain evidence="4">17X</strain>
    </source>
</reference>
<dbReference type="EMBL" id="LM993655">
    <property type="protein sequence ID" value="VTZ71588.1"/>
    <property type="molecule type" value="Genomic_DNA"/>
</dbReference>
<sequence length="224" mass="26280">MRVSILKYVLFSIVICSFEYAKNELYFVNDRGIYLERNVINFRNNRILSDADNHFDLNEFYQSTLNLANQFNEYNDDDKEIVYIRNAINSHIKKCKESNTLLNLKNVDIKAKKIINKFRKELEKLTKELDNKINDELGIQSIHDKIIIKKDENSSVSKHEDFKQFENDKYNEITSSSNYKKLKTNRNLKKKVIKCILACLASIVIVLAVIPGPVYLMTLYILLL</sequence>
<dbReference type="OrthoDB" id="372897at2759"/>
<dbReference type="Pfam" id="PF09592">
    <property type="entry name" value="DUF2031"/>
    <property type="match status" value="1"/>
</dbReference>
<reference evidence="5 6" key="1">
    <citation type="journal article" date="2014" name="BMC Biol.">
        <title>A comprehensive evaluation of rodent malaria parasite genomes and gene expression.</title>
        <authorList>
            <person name="Otto T.D."/>
            <person name="Bohme U."/>
            <person name="Jackson A.P."/>
            <person name="Hunt M."/>
            <person name="Franke-Fayard B."/>
            <person name="Hoeijmakers W.A."/>
            <person name="Religa A.A."/>
            <person name="Robertson L."/>
            <person name="Sanders M."/>
            <person name="Ogun S.A."/>
            <person name="Cunningham D."/>
            <person name="Erhart A."/>
            <person name="Billker O."/>
            <person name="Khan S.M."/>
            <person name="Stunnenberg H.G."/>
            <person name="Langhorne J."/>
            <person name="Holder A.A."/>
            <person name="Waters A.P."/>
            <person name="Newbold C.I."/>
            <person name="Pain A."/>
            <person name="Berriman M."/>
            <person name="Janse C.J."/>
        </authorList>
    </citation>
    <scope>NUCLEOTIDE SEQUENCE [LARGE SCALE GENOMIC DNA]</scope>
    <source>
        <strain evidence="4 5">17X</strain>
        <strain evidence="3 6">YM</strain>
    </source>
</reference>
<dbReference type="NCBIfam" id="TIGR01597">
    <property type="entry name" value="PYST-B"/>
    <property type="match status" value="1"/>
</dbReference>
<dbReference type="EMBL" id="LK934629">
    <property type="protein sequence ID" value="CDU15993.1"/>
    <property type="molecule type" value="Genomic_DNA"/>
</dbReference>
<protein>
    <submittedName>
        <fullName evidence="4">Fam-b protein</fullName>
    </submittedName>
</protein>
<keyword evidence="1" id="KW-1133">Transmembrane helix</keyword>
<reference evidence="3" key="3">
    <citation type="submission" date="2014-05" db="EMBL/GenBank/DDBJ databases">
        <authorList>
            <person name="Aslett A.Martin."/>
            <person name="De Silva Nishadi"/>
        </authorList>
    </citation>
    <scope>NUCLEOTIDE SEQUENCE</scope>
    <source>
        <strain evidence="3">YM</strain>
    </source>
</reference>
<organism evidence="4 5">
    <name type="scientific">Plasmodium yoelii</name>
    <dbReference type="NCBI Taxonomy" id="5861"/>
    <lineage>
        <taxon>Eukaryota</taxon>
        <taxon>Sar</taxon>
        <taxon>Alveolata</taxon>
        <taxon>Apicomplexa</taxon>
        <taxon>Aconoidasida</taxon>
        <taxon>Haemosporida</taxon>
        <taxon>Plasmodiidae</taxon>
        <taxon>Plasmodium</taxon>
        <taxon>Plasmodium (Vinckeia)</taxon>
    </lineage>
</organism>
<keyword evidence="1" id="KW-0812">Transmembrane</keyword>
<name>A0A078K5U0_PLAYE</name>
<dbReference type="AlphaFoldDB" id="A0A078K5U0"/>